<evidence type="ECO:0000313" key="8">
    <source>
        <dbReference type="Proteomes" id="UP000705379"/>
    </source>
</evidence>
<reference evidence="7" key="2">
    <citation type="journal article" date="2021" name="Microorganisms">
        <title>Bacterial Dimethylsulfoniopropionate Biosynthesis in the East China Sea.</title>
        <authorList>
            <person name="Liu J."/>
            <person name="Zhang Y."/>
            <person name="Liu J."/>
            <person name="Zhong H."/>
            <person name="Williams B.T."/>
            <person name="Zheng Y."/>
            <person name="Curson A.R.J."/>
            <person name="Sun C."/>
            <person name="Sun H."/>
            <person name="Song D."/>
            <person name="Wagner Mackenzie B."/>
            <person name="Bermejo Martinez A."/>
            <person name="Todd J.D."/>
            <person name="Zhang X.H."/>
        </authorList>
    </citation>
    <scope>NUCLEOTIDE SEQUENCE</scope>
    <source>
        <strain evidence="7">AESS21</strain>
    </source>
</reference>
<evidence type="ECO:0000256" key="2">
    <source>
        <dbReference type="ARBA" id="ARBA00022630"/>
    </source>
</evidence>
<proteinExistence type="predicted"/>
<keyword evidence="3" id="KW-0274">FAD</keyword>
<dbReference type="Pfam" id="PF01494">
    <property type="entry name" value="FAD_binding_3"/>
    <property type="match status" value="1"/>
</dbReference>
<evidence type="ECO:0000256" key="4">
    <source>
        <dbReference type="ARBA" id="ARBA00023002"/>
    </source>
</evidence>
<comment type="caution">
    <text evidence="7">The sequence shown here is derived from an EMBL/GenBank/DDBJ whole genome shotgun (WGS) entry which is preliminary data.</text>
</comment>
<comment type="cofactor">
    <cofactor evidence="1">
        <name>FAD</name>
        <dbReference type="ChEBI" id="CHEBI:57692"/>
    </cofactor>
</comment>
<accession>A0A944GUS4</accession>
<dbReference type="SUPFAM" id="SSF51905">
    <property type="entry name" value="FAD/NAD(P)-binding domain"/>
    <property type="match status" value="1"/>
</dbReference>
<dbReference type="AlphaFoldDB" id="A0A944GUS4"/>
<dbReference type="EMBL" id="QTKU01000007">
    <property type="protein sequence ID" value="MBS8262702.1"/>
    <property type="molecule type" value="Genomic_DNA"/>
</dbReference>
<protein>
    <submittedName>
        <fullName evidence="7">FAD-binding protein</fullName>
    </submittedName>
</protein>
<keyword evidence="4" id="KW-0560">Oxidoreductase</keyword>
<evidence type="ECO:0000256" key="5">
    <source>
        <dbReference type="ARBA" id="ARBA00023033"/>
    </source>
</evidence>
<sequence>MNAPLVIAGAGIGGLTAAVALAWAGHRVLVLERANALSEVGAGLQLSPNACKCLDQIGVLEAVRKTASAPEAIRIRSARNGKALARIPLGSEASARYSAPYLLSHRADLQKALYDKACSLPSVEIRFGHSFIGSQVDDAGNLGVTFQAKDGRNLTLQAKALVGADGVWSRARETLSGHATAQFSGRTAYRATLRADQVDPGLLRDTGLWLGKDAHLVHYPIRQQSAFNIVALVAEDWNEQDWCAPADRSALLKRFAQWAPDARRLLETPDKWLKWALCGVPATGTWTEGKTVLVGDAAHAMLPFAAQGAAMAIEDGLVLASVLTPETTDIADALREFERQRRERVRKVQKTAEENGRIYHMSGPLALGRDIVLRMSSPESLSARMDWIYGWTPPS</sequence>
<dbReference type="InterPro" id="IPR036188">
    <property type="entry name" value="FAD/NAD-bd_sf"/>
</dbReference>
<name>A0A944GUS4_9HYPH</name>
<keyword evidence="5" id="KW-0503">Monooxygenase</keyword>
<evidence type="ECO:0000256" key="1">
    <source>
        <dbReference type="ARBA" id="ARBA00001974"/>
    </source>
</evidence>
<dbReference type="PRINTS" id="PR00420">
    <property type="entry name" value="RNGMNOXGNASE"/>
</dbReference>
<organism evidence="7 8">
    <name type="scientific">Roseibium polysiphoniae</name>
    <dbReference type="NCBI Taxonomy" id="2571221"/>
    <lineage>
        <taxon>Bacteria</taxon>
        <taxon>Pseudomonadati</taxon>
        <taxon>Pseudomonadota</taxon>
        <taxon>Alphaproteobacteria</taxon>
        <taxon>Hyphomicrobiales</taxon>
        <taxon>Stappiaceae</taxon>
        <taxon>Roseibium</taxon>
    </lineage>
</organism>
<dbReference type="GO" id="GO:0071949">
    <property type="term" value="F:FAD binding"/>
    <property type="evidence" value="ECO:0007669"/>
    <property type="project" value="InterPro"/>
</dbReference>
<dbReference type="RefSeq" id="WP_213218035.1">
    <property type="nucleotide sequence ID" value="NZ_QTKU01000007.1"/>
</dbReference>
<dbReference type="PANTHER" id="PTHR13789:SF318">
    <property type="entry name" value="GERANYLGERANYL DIPHOSPHATE REDUCTASE"/>
    <property type="match status" value="1"/>
</dbReference>
<dbReference type="GO" id="GO:0004497">
    <property type="term" value="F:monooxygenase activity"/>
    <property type="evidence" value="ECO:0007669"/>
    <property type="project" value="UniProtKB-KW"/>
</dbReference>
<dbReference type="InterPro" id="IPR002938">
    <property type="entry name" value="FAD-bd"/>
</dbReference>
<feature type="domain" description="FAD-binding" evidence="6">
    <location>
        <begin position="5"/>
        <end position="349"/>
    </location>
</feature>
<keyword evidence="2" id="KW-0285">Flavoprotein</keyword>
<evidence type="ECO:0000259" key="6">
    <source>
        <dbReference type="Pfam" id="PF01494"/>
    </source>
</evidence>
<dbReference type="Proteomes" id="UP000705379">
    <property type="component" value="Unassembled WGS sequence"/>
</dbReference>
<dbReference type="Gene3D" id="3.50.50.60">
    <property type="entry name" value="FAD/NAD(P)-binding domain"/>
    <property type="match status" value="1"/>
</dbReference>
<dbReference type="InterPro" id="IPR050493">
    <property type="entry name" value="FAD-dep_Monooxygenase_BioMet"/>
</dbReference>
<evidence type="ECO:0000256" key="3">
    <source>
        <dbReference type="ARBA" id="ARBA00022827"/>
    </source>
</evidence>
<dbReference type="PANTHER" id="PTHR13789">
    <property type="entry name" value="MONOOXYGENASE"/>
    <property type="match status" value="1"/>
</dbReference>
<dbReference type="SUPFAM" id="SSF54373">
    <property type="entry name" value="FAD-linked reductases, C-terminal domain"/>
    <property type="match status" value="1"/>
</dbReference>
<reference evidence="7" key="1">
    <citation type="submission" date="2018-08" db="EMBL/GenBank/DDBJ databases">
        <authorList>
            <person name="Jin W."/>
            <person name="Wang H."/>
            <person name="Yang Y."/>
            <person name="Li M."/>
            <person name="Liu J."/>
        </authorList>
    </citation>
    <scope>NUCLEOTIDE SEQUENCE</scope>
    <source>
        <strain evidence="7">AESS21</strain>
    </source>
</reference>
<gene>
    <name evidence="7" type="ORF">DYI23_20920</name>
</gene>
<evidence type="ECO:0000313" key="7">
    <source>
        <dbReference type="EMBL" id="MBS8262702.1"/>
    </source>
</evidence>